<evidence type="ECO:0000313" key="1">
    <source>
        <dbReference type="EMBL" id="GIY60492.1"/>
    </source>
</evidence>
<keyword evidence="2" id="KW-1185">Reference proteome</keyword>
<gene>
    <name evidence="1" type="ORF">CEXT_45141</name>
</gene>
<dbReference type="EMBL" id="BPLR01013332">
    <property type="protein sequence ID" value="GIY60492.1"/>
    <property type="molecule type" value="Genomic_DNA"/>
</dbReference>
<dbReference type="AlphaFoldDB" id="A0AAV4URT7"/>
<protein>
    <submittedName>
        <fullName evidence="1">Uncharacterized protein</fullName>
    </submittedName>
</protein>
<comment type="caution">
    <text evidence="1">The sequence shown here is derived from an EMBL/GenBank/DDBJ whole genome shotgun (WGS) entry which is preliminary data.</text>
</comment>
<proteinExistence type="predicted"/>
<reference evidence="1 2" key="1">
    <citation type="submission" date="2021-06" db="EMBL/GenBank/DDBJ databases">
        <title>Caerostris extrusa draft genome.</title>
        <authorList>
            <person name="Kono N."/>
            <person name="Arakawa K."/>
        </authorList>
    </citation>
    <scope>NUCLEOTIDE SEQUENCE [LARGE SCALE GENOMIC DNA]</scope>
</reference>
<accession>A0AAV4URT7</accession>
<sequence length="100" mass="11263">MATDNQCIVEDTGPFEIAPCSRQMFWWGRQIHSKRSEMTLEVFLEEYNLKTADPLSSANTESIRALGWWSTKRIVSNVPTKAKHLKPGFEACGTKGQSAD</sequence>
<dbReference type="Proteomes" id="UP001054945">
    <property type="component" value="Unassembled WGS sequence"/>
</dbReference>
<name>A0AAV4URT7_CAEEX</name>
<organism evidence="1 2">
    <name type="scientific">Caerostris extrusa</name>
    <name type="common">Bark spider</name>
    <name type="synonym">Caerostris bankana</name>
    <dbReference type="NCBI Taxonomy" id="172846"/>
    <lineage>
        <taxon>Eukaryota</taxon>
        <taxon>Metazoa</taxon>
        <taxon>Ecdysozoa</taxon>
        <taxon>Arthropoda</taxon>
        <taxon>Chelicerata</taxon>
        <taxon>Arachnida</taxon>
        <taxon>Araneae</taxon>
        <taxon>Araneomorphae</taxon>
        <taxon>Entelegynae</taxon>
        <taxon>Araneoidea</taxon>
        <taxon>Araneidae</taxon>
        <taxon>Caerostris</taxon>
    </lineage>
</organism>
<evidence type="ECO:0000313" key="2">
    <source>
        <dbReference type="Proteomes" id="UP001054945"/>
    </source>
</evidence>